<evidence type="ECO:0000256" key="5">
    <source>
        <dbReference type="ARBA" id="ARBA00023088"/>
    </source>
</evidence>
<dbReference type="InterPro" id="IPR022263">
    <property type="entry name" value="KxYKxGKxW"/>
</dbReference>
<dbReference type="Pfam" id="PF18676">
    <property type="entry name" value="MBG_2"/>
    <property type="match status" value="1"/>
</dbReference>
<keyword evidence="7" id="KW-0812">Transmembrane</keyword>
<keyword evidence="5" id="KW-0572">Peptidoglycan-anchor</keyword>
<evidence type="ECO:0000256" key="2">
    <source>
        <dbReference type="ARBA" id="ARBA00022525"/>
    </source>
</evidence>
<gene>
    <name evidence="9" type="ORF">FAM23169_00623</name>
</gene>
<keyword evidence="4" id="KW-0677">Repeat</keyword>
<keyword evidence="1" id="KW-0134">Cell wall</keyword>
<evidence type="ECO:0000256" key="3">
    <source>
        <dbReference type="ARBA" id="ARBA00022729"/>
    </source>
</evidence>
<keyword evidence="2" id="KW-0964">Secreted</keyword>
<feature type="domain" description="Gram-positive cocci surface proteins LPxTG" evidence="8">
    <location>
        <begin position="1713"/>
        <end position="1746"/>
    </location>
</feature>
<dbReference type="Pfam" id="PF19258">
    <property type="entry name" value="KxYKxGKxW_sig"/>
    <property type="match status" value="1"/>
</dbReference>
<evidence type="ECO:0000256" key="1">
    <source>
        <dbReference type="ARBA" id="ARBA00022512"/>
    </source>
</evidence>
<feature type="compositionally biased region" description="Low complexity" evidence="6">
    <location>
        <begin position="1629"/>
        <end position="1650"/>
    </location>
</feature>
<accession>A0A1X1FGG3</accession>
<feature type="compositionally biased region" description="Gly residues" evidence="6">
    <location>
        <begin position="1564"/>
        <end position="1576"/>
    </location>
</feature>
<dbReference type="Gene3D" id="3.10.430.110">
    <property type="match status" value="7"/>
</dbReference>
<name>A0A1X1FGG3_9LACO</name>
<evidence type="ECO:0000259" key="8">
    <source>
        <dbReference type="PROSITE" id="PS50847"/>
    </source>
</evidence>
<sequence>MKRYQYDEITESAPTVTRYKLYKAKKQWVIQGMTTVALLLGAHEAAVHGVPGLLSPSITTAKADSIDDQSQPTNMLNGDVQASQVSDQSQDTSTNTPVATIDSSSEQTTTSDQQSQADSQQTTNNQATQVENNQNNSQTTAVTKTATKKAAQQTVTKASVSATKATVQKVSTVKVKNAADFNKQATKVTKQAQKVSASVNKVVKTDAARANAKSTDKVVHNSGLDALKAHVDSEAQQVQAALKVSTINNAKSLTQMQGSLTQANSLLQSMRTELDVANRMLREDKQGVDAKQVARSKQALHKLVLPEGTTAKVDEYGDLVVSTSNHAGYQAVLNQMNSMGLTKSFRNVVDPVQFYYGLKNYTDAQILSDAKLNVKSALGSLDINTDGKTITDMPFANGANITFYNSVLPYWTNLQTAYKSGSAADIVAAASEFLGASNAISDITSGNYQANSDQKQSTNDTSFALILNVDEFGNPIFTEDYNSSVKAGDLVNNRGLVVDPTDPSTDNGATLSTILLSPSGNSNLTYFTGKVGTEIANPTINETVPNFTYTGKTDYLTGSSKLVSVLGGTTMQLVTNHWQSNTTPTPTVTAIKAQVGSVTKTEDGTTTFTTVPTVTLSGESGLKVPNLTVSDFDWSQVQAVAGTYSITLNDSGIKKITDANTNTSLATSDITPGQAIIKAKVPTVTAIKATVGNVTKTEDGTTAFTTVPTVTLSGESGLKVPDLTVSDFDWSKVQATAGTYSITLNDSGIKKITDANANTSLATSDITPGQAIIKAKEPTIVAIKATVGNVTKTEDGTTTFTTVPTVTLSGESGLKVPDLTVSDFDWSKVQAAAGTYSITLNDSGIKKITGANANTTLATSDITPGQAIIKAKVPTVTAIKATVGNVTKTEDGTTTFTTVPTVTLSGESGLKVPDLTVSDFDWSKVKATAGTYSITLNDSGIKKITDANANTTLATSDITPGQAIIKAKAPTIVAIKATVGDVTKTEDGTTTFTDVPSVALTGEAGLKVPTLSASDFDWSKVQATAGTYSITLNDSGIKKITDANANTTLAVSDITPGQAIIKAKVPTVVAIKATVSDITKDYDGTTSFNKLPEVTLSGKSVLATPTFTAADFDWSNVKADAGTYHVTLNASGIKKITDANSNTTLVSGDVTAGTVTIDKAAVKITANDSGKTQGQADPQLTATISGKPTSGADLKYSVTRTAGETPGTYDINVTFNAADNPNYSINVTKGTFTIVAPDTILATVGNVTKVYDGTTVFPTTSLPKVTLSGTNTVMPTFTHDDFDWSKVQANAGSYQVTLNTNGLKKITDANKGAAASATNGDAIVTKAAITIKANDGTKVVGQKDPDLTATVTGQPTAGSKPVYTVTRTAGETAGTYDIIVTANTTDNPNYTIQTEKGTFTITDATTNFKWTAVYVDGNGLQLATPESGANLANGASYTTSAKYIDGYYLTAHPANASGKIANGDVTVKYVYNKVGSYDIVAPNGQRTTIAYAVDHTDPTKVSIPTNQVVPYVSGYYAVGLTGKLSLVDSSNPALGYKLPAFITASLNTPIVYVAVNGGGGGGNNNNSGGGNSGGGSNTPSNNNNGNGGSNNNNNSNNTNGNTVPGGNTTPGNGGNTPTPSQPNKPTKPNKGSQSNNGSKTNGSNKGSSQKPARNGSSTPRTTAGQNGQRGFGGYTTNGVKPTRTGYPVAQGNEMTGRDQSSLKNMPVSKATTLPQTGDTNSSAISWIGVALVGLLGLFGYKRRKHS</sequence>
<keyword evidence="3" id="KW-0732">Signal</keyword>
<feature type="compositionally biased region" description="Polar residues" evidence="6">
    <location>
        <begin position="66"/>
        <end position="76"/>
    </location>
</feature>
<dbReference type="Pfam" id="PF00746">
    <property type="entry name" value="Gram_pos_anchor"/>
    <property type="match status" value="1"/>
</dbReference>
<evidence type="ECO:0000256" key="6">
    <source>
        <dbReference type="SAM" id="MobiDB-lite"/>
    </source>
</evidence>
<evidence type="ECO:0000256" key="4">
    <source>
        <dbReference type="ARBA" id="ARBA00022737"/>
    </source>
</evidence>
<dbReference type="STRING" id="152331.FAM21731_00672"/>
<feature type="region of interest" description="Disordered" evidence="6">
    <location>
        <begin position="1564"/>
        <end position="1702"/>
    </location>
</feature>
<dbReference type="InterPro" id="IPR041286">
    <property type="entry name" value="MBG_2"/>
</dbReference>
<dbReference type="PROSITE" id="PS50847">
    <property type="entry name" value="GRAM_POS_ANCHORING"/>
    <property type="match status" value="1"/>
</dbReference>
<dbReference type="EMBL" id="MSBD01000012">
    <property type="protein sequence ID" value="ORN30493.1"/>
    <property type="molecule type" value="Genomic_DNA"/>
</dbReference>
<evidence type="ECO:0000313" key="9">
    <source>
        <dbReference type="EMBL" id="ORN30493.1"/>
    </source>
</evidence>
<dbReference type="Proteomes" id="UP000193009">
    <property type="component" value="Unassembled WGS sequence"/>
</dbReference>
<evidence type="ECO:0000313" key="10">
    <source>
        <dbReference type="Proteomes" id="UP000193009"/>
    </source>
</evidence>
<dbReference type="Pfam" id="PF06458">
    <property type="entry name" value="MucBP"/>
    <property type="match status" value="1"/>
</dbReference>
<feature type="compositionally biased region" description="Low complexity" evidence="6">
    <location>
        <begin position="1577"/>
        <end position="1618"/>
    </location>
</feature>
<keyword evidence="7" id="KW-1133">Transmembrane helix</keyword>
<dbReference type="Gene3D" id="3.10.20.320">
    <property type="entry name" value="Putative peptidoglycan bound protein (lpxtg motif)"/>
    <property type="match status" value="1"/>
</dbReference>
<dbReference type="InterPro" id="IPR019931">
    <property type="entry name" value="LPXTG_anchor"/>
</dbReference>
<evidence type="ECO:0000256" key="7">
    <source>
        <dbReference type="SAM" id="Phobius"/>
    </source>
</evidence>
<feature type="compositionally biased region" description="Polar residues" evidence="6">
    <location>
        <begin position="1654"/>
        <end position="1666"/>
    </location>
</feature>
<comment type="caution">
    <text evidence="9">The sequence shown here is derived from an EMBL/GenBank/DDBJ whole genome shotgun (WGS) entry which is preliminary data.</text>
</comment>
<dbReference type="InterPro" id="IPR041277">
    <property type="entry name" value="MBG_Lactobacillales"/>
</dbReference>
<protein>
    <submittedName>
        <fullName evidence="9">Beta-galactosidase</fullName>
    </submittedName>
</protein>
<feature type="transmembrane region" description="Helical" evidence="7">
    <location>
        <begin position="1723"/>
        <end position="1740"/>
    </location>
</feature>
<organism evidence="9 10">
    <name type="scientific">Lentilactobacillus parabuchneri</name>
    <dbReference type="NCBI Taxonomy" id="152331"/>
    <lineage>
        <taxon>Bacteria</taxon>
        <taxon>Bacillati</taxon>
        <taxon>Bacillota</taxon>
        <taxon>Bacilli</taxon>
        <taxon>Lactobacillales</taxon>
        <taxon>Lactobacillaceae</taxon>
        <taxon>Lentilactobacillus</taxon>
    </lineage>
</organism>
<keyword evidence="7" id="KW-0472">Membrane</keyword>
<dbReference type="NCBIfam" id="TIGR03715">
    <property type="entry name" value="KxYKxGKxW"/>
    <property type="match status" value="1"/>
</dbReference>
<keyword evidence="10" id="KW-1185">Reference proteome</keyword>
<dbReference type="NCBIfam" id="TIGR01167">
    <property type="entry name" value="LPXTG_anchor"/>
    <property type="match status" value="1"/>
</dbReference>
<feature type="region of interest" description="Disordered" evidence="6">
    <location>
        <begin position="66"/>
        <end position="145"/>
    </location>
</feature>
<dbReference type="OrthoDB" id="2255965at2"/>
<dbReference type="Pfam" id="PF17883">
    <property type="entry name" value="MBG"/>
    <property type="match status" value="7"/>
</dbReference>
<proteinExistence type="predicted"/>
<dbReference type="RefSeq" id="WP_138491132.1">
    <property type="nucleotide sequence ID" value="NZ_MSAV01000008.1"/>
</dbReference>
<dbReference type="InterPro" id="IPR009459">
    <property type="entry name" value="MucBP_dom"/>
</dbReference>
<feature type="compositionally biased region" description="Low complexity" evidence="6">
    <location>
        <begin position="103"/>
        <end position="145"/>
    </location>
</feature>
<feature type="compositionally biased region" description="Low complexity" evidence="6">
    <location>
        <begin position="79"/>
        <end position="94"/>
    </location>
</feature>
<reference evidence="9 10" key="1">
    <citation type="journal article" date="2017" name="Front. Microbiol.">
        <title>The Histidine Decarboxylase Gene Cluster of Lactobacillus parabuchneri Was Gained by Horizontal Gene Transfer and Is Mobile within the Species.</title>
        <authorList>
            <person name="Wuthrich D."/>
            <person name="Berthoud H."/>
            <person name="Wechsler D."/>
            <person name="Eugster E."/>
            <person name="Irmler S."/>
            <person name="Bruggmann R."/>
        </authorList>
    </citation>
    <scope>NUCLEOTIDE SEQUENCE [LARGE SCALE GENOMIC DNA]</scope>
    <source>
        <strain evidence="9 10">FAM23169</strain>
    </source>
</reference>